<feature type="non-terminal residue" evidence="1">
    <location>
        <position position="1"/>
    </location>
</feature>
<evidence type="ECO:0000313" key="1">
    <source>
        <dbReference type="EMBL" id="CAK9169983.1"/>
    </source>
</evidence>
<evidence type="ECO:0000313" key="2">
    <source>
        <dbReference type="Proteomes" id="UP001642360"/>
    </source>
</evidence>
<dbReference type="Proteomes" id="UP001642360">
    <property type="component" value="Unassembled WGS sequence"/>
</dbReference>
<keyword evidence="2" id="KW-1185">Reference proteome</keyword>
<protein>
    <submittedName>
        <fullName evidence="1">Uncharacterized protein</fullName>
    </submittedName>
</protein>
<accession>A0ABC8TLA0</accession>
<organism evidence="1 2">
    <name type="scientific">Ilex paraguariensis</name>
    <name type="common">yerba mate</name>
    <dbReference type="NCBI Taxonomy" id="185542"/>
    <lineage>
        <taxon>Eukaryota</taxon>
        <taxon>Viridiplantae</taxon>
        <taxon>Streptophyta</taxon>
        <taxon>Embryophyta</taxon>
        <taxon>Tracheophyta</taxon>
        <taxon>Spermatophyta</taxon>
        <taxon>Magnoliopsida</taxon>
        <taxon>eudicotyledons</taxon>
        <taxon>Gunneridae</taxon>
        <taxon>Pentapetalae</taxon>
        <taxon>asterids</taxon>
        <taxon>campanulids</taxon>
        <taxon>Aquifoliales</taxon>
        <taxon>Aquifoliaceae</taxon>
        <taxon>Ilex</taxon>
    </lineage>
</organism>
<reference evidence="1 2" key="1">
    <citation type="submission" date="2024-02" db="EMBL/GenBank/DDBJ databases">
        <authorList>
            <person name="Vignale AGUSTIN F."/>
            <person name="Sosa J E."/>
            <person name="Modenutti C."/>
        </authorList>
    </citation>
    <scope>NUCLEOTIDE SEQUENCE [LARGE SCALE GENOMIC DNA]</scope>
</reference>
<proteinExistence type="predicted"/>
<comment type="caution">
    <text evidence="1">The sequence shown here is derived from an EMBL/GenBank/DDBJ whole genome shotgun (WGS) entry which is preliminary data.</text>
</comment>
<dbReference type="AlphaFoldDB" id="A0ABC8TLA0"/>
<gene>
    <name evidence="1" type="ORF">ILEXP_LOCUS39474</name>
</gene>
<dbReference type="EMBL" id="CAUOFW020005410">
    <property type="protein sequence ID" value="CAK9169983.1"/>
    <property type="molecule type" value="Genomic_DNA"/>
</dbReference>
<sequence>GLFGWSPPEPQSPYLHTSAERVAVEVQEQIDAEAEEMDHPPAAVQFSRPFACADSLD</sequence>
<name>A0ABC8TLA0_9AQUA</name>